<feature type="domain" description="Integrase catalytic" evidence="1">
    <location>
        <begin position="1"/>
        <end position="54"/>
    </location>
</feature>
<gene>
    <name evidence="2" type="ORF">OCH7691_03707</name>
</gene>
<dbReference type="GO" id="GO:0003676">
    <property type="term" value="F:nucleic acid binding"/>
    <property type="evidence" value="ECO:0007669"/>
    <property type="project" value="InterPro"/>
</dbReference>
<name>A0A1Y5TVG0_9PROT</name>
<accession>A0A1Y5TVG0</accession>
<dbReference type="InParanoid" id="A0A1Y5TVG0"/>
<organism evidence="2 3">
    <name type="scientific">Oceanibacterium hippocampi</name>
    <dbReference type="NCBI Taxonomy" id="745714"/>
    <lineage>
        <taxon>Bacteria</taxon>
        <taxon>Pseudomonadati</taxon>
        <taxon>Pseudomonadota</taxon>
        <taxon>Alphaproteobacteria</taxon>
        <taxon>Sneathiellales</taxon>
        <taxon>Sneathiellaceae</taxon>
        <taxon>Oceanibacterium</taxon>
    </lineage>
</organism>
<evidence type="ECO:0000313" key="3">
    <source>
        <dbReference type="Proteomes" id="UP000193200"/>
    </source>
</evidence>
<dbReference type="InterPro" id="IPR012337">
    <property type="entry name" value="RNaseH-like_sf"/>
</dbReference>
<protein>
    <recommendedName>
        <fullName evidence="1">Integrase catalytic domain-containing protein</fullName>
    </recommendedName>
</protein>
<dbReference type="Proteomes" id="UP000193200">
    <property type="component" value="Unassembled WGS sequence"/>
</dbReference>
<reference evidence="2 3" key="1">
    <citation type="submission" date="2017-03" db="EMBL/GenBank/DDBJ databases">
        <authorList>
            <person name="Afonso C.L."/>
            <person name="Miller P.J."/>
            <person name="Scott M.A."/>
            <person name="Spackman E."/>
            <person name="Goraichik I."/>
            <person name="Dimitrov K.M."/>
            <person name="Suarez D.L."/>
            <person name="Swayne D.E."/>
        </authorList>
    </citation>
    <scope>NUCLEOTIDE SEQUENCE [LARGE SCALE GENOMIC DNA]</scope>
    <source>
        <strain evidence="2 3">CECT 7691</strain>
    </source>
</reference>
<dbReference type="InterPro" id="IPR036397">
    <property type="entry name" value="RNaseH_sf"/>
</dbReference>
<sequence length="68" mass="7804">MQNGFVESFNGRLRTECLNAHWFLSLADATEKLEAWRRDYNEERPHSAIGNKVPAALMKSARAASPWR</sequence>
<dbReference type="InterPro" id="IPR001584">
    <property type="entry name" value="Integrase_cat-core"/>
</dbReference>
<dbReference type="EMBL" id="FWFR01000003">
    <property type="protein sequence ID" value="SLN74185.1"/>
    <property type="molecule type" value="Genomic_DNA"/>
</dbReference>
<evidence type="ECO:0000259" key="1">
    <source>
        <dbReference type="Pfam" id="PF13683"/>
    </source>
</evidence>
<evidence type="ECO:0000313" key="2">
    <source>
        <dbReference type="EMBL" id="SLN74185.1"/>
    </source>
</evidence>
<dbReference type="PANTHER" id="PTHR47515:SF1">
    <property type="entry name" value="BLR2054 PROTEIN"/>
    <property type="match status" value="1"/>
</dbReference>
<keyword evidence="3" id="KW-1185">Reference proteome</keyword>
<dbReference type="AlphaFoldDB" id="A0A1Y5TVG0"/>
<dbReference type="Pfam" id="PF13683">
    <property type="entry name" value="rve_3"/>
    <property type="match status" value="1"/>
</dbReference>
<dbReference type="PANTHER" id="PTHR47515">
    <property type="entry name" value="LOW CALCIUM RESPONSE LOCUS PROTEIN T"/>
    <property type="match status" value="1"/>
</dbReference>
<dbReference type="GO" id="GO:0015074">
    <property type="term" value="P:DNA integration"/>
    <property type="evidence" value="ECO:0007669"/>
    <property type="project" value="InterPro"/>
</dbReference>
<dbReference type="SUPFAM" id="SSF53098">
    <property type="entry name" value="Ribonuclease H-like"/>
    <property type="match status" value="1"/>
</dbReference>
<proteinExistence type="predicted"/>
<dbReference type="Gene3D" id="3.30.420.10">
    <property type="entry name" value="Ribonuclease H-like superfamily/Ribonuclease H"/>
    <property type="match status" value="1"/>
</dbReference>